<evidence type="ECO:0000313" key="2">
    <source>
        <dbReference type="Proteomes" id="UP000507222"/>
    </source>
</evidence>
<dbReference type="EMBL" id="CAEKDK010000001">
    <property type="protein sequence ID" value="CAB4266449.1"/>
    <property type="molecule type" value="Genomic_DNA"/>
</dbReference>
<accession>A0A6J5TRV9</accession>
<name>A0A6J5TRV9_PRUAR</name>
<reference evidence="1 2" key="1">
    <citation type="submission" date="2020-05" db="EMBL/GenBank/DDBJ databases">
        <authorList>
            <person name="Campoy J."/>
            <person name="Schneeberger K."/>
            <person name="Spophaly S."/>
        </authorList>
    </citation>
    <scope>NUCLEOTIDE SEQUENCE [LARGE SCALE GENOMIC DNA]</scope>
    <source>
        <strain evidence="1">PruArmRojPasFocal</strain>
    </source>
</reference>
<evidence type="ECO:0000313" key="1">
    <source>
        <dbReference type="EMBL" id="CAB4266449.1"/>
    </source>
</evidence>
<dbReference type="AlphaFoldDB" id="A0A6J5TRV9"/>
<gene>
    <name evidence="1" type="ORF">CURHAP_LOCUS8766</name>
</gene>
<sequence length="129" mass="13877">MGVEHAEFVSGSTSSTQNLNCERDDALLVEPELLLENGSINANGRYQNAMSEEFECNLWFCAAPSLADNVLTGAYCGGSQLLQSGLLSIWTMEPGQNLCIDQQLSVRSITFSSAGEALAMQTTLHSLVL</sequence>
<proteinExistence type="predicted"/>
<dbReference type="Proteomes" id="UP000507222">
    <property type="component" value="Unassembled WGS sequence"/>
</dbReference>
<organism evidence="1 2">
    <name type="scientific">Prunus armeniaca</name>
    <name type="common">Apricot</name>
    <name type="synonym">Armeniaca vulgaris</name>
    <dbReference type="NCBI Taxonomy" id="36596"/>
    <lineage>
        <taxon>Eukaryota</taxon>
        <taxon>Viridiplantae</taxon>
        <taxon>Streptophyta</taxon>
        <taxon>Embryophyta</taxon>
        <taxon>Tracheophyta</taxon>
        <taxon>Spermatophyta</taxon>
        <taxon>Magnoliopsida</taxon>
        <taxon>eudicotyledons</taxon>
        <taxon>Gunneridae</taxon>
        <taxon>Pentapetalae</taxon>
        <taxon>rosids</taxon>
        <taxon>fabids</taxon>
        <taxon>Rosales</taxon>
        <taxon>Rosaceae</taxon>
        <taxon>Amygdaloideae</taxon>
        <taxon>Amygdaleae</taxon>
        <taxon>Prunus</taxon>
    </lineage>
</organism>
<protein>
    <submittedName>
        <fullName evidence="1">Uncharacterized protein</fullName>
    </submittedName>
</protein>